<dbReference type="InterPro" id="IPR036388">
    <property type="entry name" value="WH-like_DNA-bd_sf"/>
</dbReference>
<dbReference type="InterPro" id="IPR007432">
    <property type="entry name" value="DUF480"/>
</dbReference>
<evidence type="ECO:0000256" key="2">
    <source>
        <dbReference type="SAM" id="Coils"/>
    </source>
</evidence>
<dbReference type="Pfam" id="PF04337">
    <property type="entry name" value="DUF480"/>
    <property type="match status" value="1"/>
</dbReference>
<evidence type="ECO:0000313" key="4">
    <source>
        <dbReference type="Proteomes" id="UP000503096"/>
    </source>
</evidence>
<sequence length="220" mass="23795">MNALPALSLLETRVLGVLVEKEHTVPDSYPLTLNALLSGCNQKTSRDPVIEAQESEVQSAIDHLKTLSLVVESSGGRVMRYAQNVRRVLNLPSQSVALLAILFLRGPQTAGELRINSDRLHKFVDISSVEAFLEELAERPAGALVRVLPKLPGAREARWVHLISGEPTAAMMDPNAAPAPDAVTVSELAALRANVDHLQAEMASLRETVDKLCKELGTTP</sequence>
<evidence type="ECO:0000256" key="1">
    <source>
        <dbReference type="HAMAP-Rule" id="MF_01584"/>
    </source>
</evidence>
<protein>
    <submittedName>
        <fullName evidence="3">Uncharacterized protein</fullName>
    </submittedName>
</protein>
<reference evidence="3 4" key="1">
    <citation type="submission" date="2020-04" db="EMBL/GenBank/DDBJ databases">
        <title>Usitatibacter rugosus gen. nov., sp. nov. and Usitatibacter palustris sp. nov., novel members of Usitatibacteraceae fam. nov. within the order Nitrosomonadales isolated from soil.</title>
        <authorList>
            <person name="Huber K.J."/>
            <person name="Neumann-Schaal M."/>
            <person name="Geppert A."/>
            <person name="Luckner M."/>
            <person name="Wanner G."/>
            <person name="Overmann J."/>
        </authorList>
    </citation>
    <scope>NUCLEOTIDE SEQUENCE [LARGE SCALE GENOMIC DNA]</scope>
    <source>
        <strain evidence="3 4">Swamp67</strain>
    </source>
</reference>
<feature type="coiled-coil region" evidence="2">
    <location>
        <begin position="188"/>
        <end position="215"/>
    </location>
</feature>
<evidence type="ECO:0000313" key="3">
    <source>
        <dbReference type="EMBL" id="QJR13993.1"/>
    </source>
</evidence>
<dbReference type="EMBL" id="CP053073">
    <property type="protein sequence ID" value="QJR13993.1"/>
    <property type="molecule type" value="Genomic_DNA"/>
</dbReference>
<dbReference type="FunCoup" id="A0A6M4H5R8">
    <property type="interactions" value="22"/>
</dbReference>
<dbReference type="PANTHER" id="PTHR38768:SF1">
    <property type="entry name" value="UPF0502 PROTEIN YCEH"/>
    <property type="match status" value="1"/>
</dbReference>
<dbReference type="AlphaFoldDB" id="A0A6M4H5R8"/>
<comment type="similarity">
    <text evidence="1">Belongs to the UPF0502 family.</text>
</comment>
<dbReference type="HAMAP" id="MF_01584">
    <property type="entry name" value="UPF0502"/>
    <property type="match status" value="1"/>
</dbReference>
<dbReference type="PANTHER" id="PTHR38768">
    <property type="entry name" value="UPF0502 PROTEIN YCEH"/>
    <property type="match status" value="1"/>
</dbReference>
<dbReference type="Gene3D" id="1.10.10.10">
    <property type="entry name" value="Winged helix-like DNA-binding domain superfamily/Winged helix DNA-binding domain"/>
    <property type="match status" value="2"/>
</dbReference>
<dbReference type="InterPro" id="IPR036390">
    <property type="entry name" value="WH_DNA-bd_sf"/>
</dbReference>
<dbReference type="InParanoid" id="A0A6M4H5R8"/>
<keyword evidence="2" id="KW-0175">Coiled coil</keyword>
<keyword evidence="4" id="KW-1185">Reference proteome</keyword>
<dbReference type="SUPFAM" id="SSF46785">
    <property type="entry name" value="Winged helix' DNA-binding domain"/>
    <property type="match status" value="2"/>
</dbReference>
<dbReference type="KEGG" id="upl:DSM104440_00785"/>
<proteinExistence type="inferred from homology"/>
<dbReference type="RefSeq" id="WP_171160790.1">
    <property type="nucleotide sequence ID" value="NZ_CP053073.1"/>
</dbReference>
<name>A0A6M4H5R8_9PROT</name>
<gene>
    <name evidence="3" type="ORF">DSM104440_00785</name>
</gene>
<accession>A0A6M4H5R8</accession>
<dbReference type="Proteomes" id="UP000503096">
    <property type="component" value="Chromosome"/>
</dbReference>
<organism evidence="3 4">
    <name type="scientific">Usitatibacter palustris</name>
    <dbReference type="NCBI Taxonomy" id="2732487"/>
    <lineage>
        <taxon>Bacteria</taxon>
        <taxon>Pseudomonadati</taxon>
        <taxon>Pseudomonadota</taxon>
        <taxon>Betaproteobacteria</taxon>
        <taxon>Nitrosomonadales</taxon>
        <taxon>Usitatibacteraceae</taxon>
        <taxon>Usitatibacter</taxon>
    </lineage>
</organism>